<geneLocation type="plasmid" evidence="2">
    <name>pfdu301e</name>
</geneLocation>
<organism evidence="1 2">
    <name type="scientific">Priestia megaterium</name>
    <name type="common">Bacillus megaterium</name>
    <dbReference type="NCBI Taxonomy" id="1404"/>
    <lineage>
        <taxon>Bacteria</taxon>
        <taxon>Bacillati</taxon>
        <taxon>Bacillota</taxon>
        <taxon>Bacilli</taxon>
        <taxon>Bacillales</taxon>
        <taxon>Bacillaceae</taxon>
        <taxon>Priestia</taxon>
    </lineage>
</organism>
<accession>A0A1I2VMD6</accession>
<gene>
    <name evidence="1" type="ORF">FDZ14_00060</name>
</gene>
<proteinExistence type="predicted"/>
<name>A0A1I2VMD6_PRIMG</name>
<evidence type="ECO:0000313" key="2">
    <source>
        <dbReference type="Proteomes" id="UP000501076"/>
    </source>
</evidence>
<protein>
    <submittedName>
        <fullName evidence="1">Uncharacterized protein</fullName>
    </submittedName>
</protein>
<reference evidence="1 2" key="1">
    <citation type="submission" date="2019-10" db="EMBL/GenBank/DDBJ databases">
        <title>Complete genome sequences for adaption low water activity.</title>
        <authorList>
            <person name="Zhao L."/>
            <person name="Zhong J."/>
        </authorList>
    </citation>
    <scope>NUCLEOTIDE SEQUENCE [LARGE SCALE GENOMIC DNA]</scope>
    <source>
        <strain evidence="1 2">FDU301</strain>
        <plasmid evidence="2">pfdu301e</plasmid>
    </source>
</reference>
<evidence type="ECO:0000313" key="1">
    <source>
        <dbReference type="EMBL" id="QJX74645.1"/>
    </source>
</evidence>
<dbReference type="AlphaFoldDB" id="A0A1I2VMD6"/>
<sequence length="95" mass="10900">MIDHLNSILITIIVLGTQHYLSTRNNPYLGGILPAGYIIFISFFFTKLVSGYDKFSSFFMIIAGLTIFLGIWASGREKLKKKRQKELDRIELENL</sequence>
<dbReference type="RefSeq" id="WP_074895554.1">
    <property type="nucleotide sequence ID" value="NZ_CP045267.1"/>
</dbReference>
<dbReference type="EMBL" id="CP045267">
    <property type="protein sequence ID" value="QJX74645.1"/>
    <property type="molecule type" value="Genomic_DNA"/>
</dbReference>
<keyword evidence="1" id="KW-0614">Plasmid</keyword>
<dbReference type="Proteomes" id="UP000501076">
    <property type="component" value="Plasmid pFDU301E"/>
</dbReference>